<reference evidence="2" key="1">
    <citation type="submission" date="2019-01" db="EMBL/GenBank/DDBJ databases">
        <title>Sinorhodobacter populi sp. nov. isolated from the symptomatic bark tissue of Populus euramericana canker.</title>
        <authorList>
            <person name="Li Y."/>
        </authorList>
    </citation>
    <scope>NUCLEOTIDE SEQUENCE [LARGE SCALE GENOMIC DNA]</scope>
    <source>
        <strain evidence="2">CGMCC 1.12963</strain>
    </source>
</reference>
<dbReference type="AlphaFoldDB" id="A0A3S3N749"/>
<dbReference type="EMBL" id="SAVA01000016">
    <property type="protein sequence ID" value="RWR48024.1"/>
    <property type="molecule type" value="Genomic_DNA"/>
</dbReference>
<proteinExistence type="predicted"/>
<name>A0A3S3N749_9RHOB</name>
<keyword evidence="2" id="KW-1185">Reference proteome</keyword>
<sequence>MASTTVRLDPLSKITHRPKEAIRNIQKGKDAPWHDEEEFGDATQRRYTGFHALALVLAEMIGAQGCSVSLTGEFMRAHKSAINKFLDEIEGDLPPKPRFVLALQTAIEDEWVGITWQPMILCGYGSVEEVESAIAAEIAKVGRVIETRDGRVKDRVVGGPWIALASIPEAYRLLRQRAKAEGYMIEGRQIFKIADDIEGE</sequence>
<comment type="caution">
    <text evidence="1">The sequence shown here is derived from an EMBL/GenBank/DDBJ whole genome shotgun (WGS) entry which is preliminary data.</text>
</comment>
<dbReference type="RefSeq" id="WP_128157835.1">
    <property type="nucleotide sequence ID" value="NZ_JBHSOM010000011.1"/>
</dbReference>
<evidence type="ECO:0000313" key="2">
    <source>
        <dbReference type="Proteomes" id="UP000288071"/>
    </source>
</evidence>
<dbReference type="Proteomes" id="UP000288071">
    <property type="component" value="Unassembled WGS sequence"/>
</dbReference>
<accession>A0A3S3N749</accession>
<reference evidence="1 2" key="2">
    <citation type="submission" date="2019-01" db="EMBL/GenBank/DDBJ databases">
        <title>Sinorhodobacter populi sp. nov. isolated from the symptomatic bark tissue of Populus euramericana canker.</title>
        <authorList>
            <person name="Xu G."/>
        </authorList>
    </citation>
    <scope>NUCLEOTIDE SEQUENCE [LARGE SCALE GENOMIC DNA]</scope>
    <source>
        <strain evidence="1 2">CGMCC 1.12963</strain>
    </source>
</reference>
<organism evidence="1 2">
    <name type="scientific">Paenirhodobacter huangdaonensis</name>
    <dbReference type="NCBI Taxonomy" id="2501515"/>
    <lineage>
        <taxon>Bacteria</taxon>
        <taxon>Pseudomonadati</taxon>
        <taxon>Pseudomonadota</taxon>
        <taxon>Alphaproteobacteria</taxon>
        <taxon>Rhodobacterales</taxon>
        <taxon>Rhodobacter group</taxon>
        <taxon>Paenirhodobacter</taxon>
    </lineage>
</organism>
<gene>
    <name evidence="1" type="ORF">EOW66_18680</name>
</gene>
<evidence type="ECO:0000313" key="1">
    <source>
        <dbReference type="EMBL" id="RWR48024.1"/>
    </source>
</evidence>
<protein>
    <submittedName>
        <fullName evidence="1">Uncharacterized protein</fullName>
    </submittedName>
</protein>